<accession>A0ABU4VK50</accession>
<dbReference type="SUPFAM" id="SSF51735">
    <property type="entry name" value="NAD(P)-binding Rossmann-fold domains"/>
    <property type="match status" value="1"/>
</dbReference>
<protein>
    <submittedName>
        <fullName evidence="2">NAD(P)H-binding protein</fullName>
    </submittedName>
</protein>
<feature type="domain" description="NAD(P)-binding" evidence="1">
    <location>
        <begin position="7"/>
        <end position="111"/>
    </location>
</feature>
<dbReference type="InterPro" id="IPR016040">
    <property type="entry name" value="NAD(P)-bd_dom"/>
</dbReference>
<evidence type="ECO:0000313" key="2">
    <source>
        <dbReference type="EMBL" id="MDX8151175.1"/>
    </source>
</evidence>
<evidence type="ECO:0000313" key="3">
    <source>
        <dbReference type="Proteomes" id="UP001277761"/>
    </source>
</evidence>
<dbReference type="EMBL" id="JAXAVX010000002">
    <property type="protein sequence ID" value="MDX8151175.1"/>
    <property type="molecule type" value="Genomic_DNA"/>
</dbReference>
<dbReference type="PANTHER" id="PTHR48079:SF6">
    <property type="entry name" value="NAD(P)-BINDING DOMAIN-CONTAINING PROTEIN-RELATED"/>
    <property type="match status" value="1"/>
</dbReference>
<dbReference type="InterPro" id="IPR051783">
    <property type="entry name" value="NAD(P)-dependent_oxidoreduct"/>
</dbReference>
<reference evidence="2 3" key="1">
    <citation type="submission" date="2023-11" db="EMBL/GenBank/DDBJ databases">
        <authorList>
            <person name="Xu M."/>
            <person name="Jiang T."/>
        </authorList>
    </citation>
    <scope>NUCLEOTIDE SEQUENCE [LARGE SCALE GENOMIC DNA]</scope>
    <source>
        <strain evidence="2 3">SD</strain>
    </source>
</reference>
<dbReference type="PANTHER" id="PTHR48079">
    <property type="entry name" value="PROTEIN YEEZ"/>
    <property type="match status" value="1"/>
</dbReference>
<dbReference type="InterPro" id="IPR036291">
    <property type="entry name" value="NAD(P)-bd_dom_sf"/>
</dbReference>
<sequence length="306" mass="32993">MSILVTGASGFVGSALIPALLGDGHDVRAFGRDPSRVTVPVPVVTGDVLTGEGLDAALDGVEVAYYLVHSMEASAEGDDFREREQRGAERFADAAARAGTRRVVYLGVMVDETRELTPHLASRLAVERTLLDAAPEAVALRASIAIGTRSRSFRFLVRLVERLPVLALPPWRVHRTQPIDERDLVAALRRAAVVDLASAPRQALDVAGPDVLAYGEMLERIRDLLLLGRPSIPLPVSVTGIAGRVAAVIAGEEPDLVLPLMSGLTGDLLARDDRWTQVLGVRPHRFDAAVEHALRAWERDEPLAAR</sequence>
<keyword evidence="3" id="KW-1185">Reference proteome</keyword>
<dbReference type="Gene3D" id="3.40.50.720">
    <property type="entry name" value="NAD(P)-binding Rossmann-like Domain"/>
    <property type="match status" value="1"/>
</dbReference>
<gene>
    <name evidence="2" type="ORF">SK069_06195</name>
</gene>
<name>A0ABU4VK50_9ACTN</name>
<proteinExistence type="predicted"/>
<evidence type="ECO:0000259" key="1">
    <source>
        <dbReference type="Pfam" id="PF13460"/>
    </source>
</evidence>
<dbReference type="RefSeq" id="WP_319953327.1">
    <property type="nucleotide sequence ID" value="NZ_JAXAVX010000002.1"/>
</dbReference>
<dbReference type="Pfam" id="PF13460">
    <property type="entry name" value="NAD_binding_10"/>
    <property type="match status" value="1"/>
</dbReference>
<organism evidence="2 3">
    <name type="scientific">Patulibacter brassicae</name>
    <dbReference type="NCBI Taxonomy" id="1705717"/>
    <lineage>
        <taxon>Bacteria</taxon>
        <taxon>Bacillati</taxon>
        <taxon>Actinomycetota</taxon>
        <taxon>Thermoleophilia</taxon>
        <taxon>Solirubrobacterales</taxon>
        <taxon>Patulibacteraceae</taxon>
        <taxon>Patulibacter</taxon>
    </lineage>
</organism>
<comment type="caution">
    <text evidence="2">The sequence shown here is derived from an EMBL/GenBank/DDBJ whole genome shotgun (WGS) entry which is preliminary data.</text>
</comment>
<dbReference type="Proteomes" id="UP001277761">
    <property type="component" value="Unassembled WGS sequence"/>
</dbReference>